<dbReference type="GO" id="GO:0006508">
    <property type="term" value="P:proteolysis"/>
    <property type="evidence" value="ECO:0007669"/>
    <property type="project" value="UniProtKB-KW"/>
</dbReference>
<evidence type="ECO:0000256" key="3">
    <source>
        <dbReference type="ARBA" id="ARBA00022801"/>
    </source>
</evidence>
<dbReference type="STRING" id="53952.A0127_08330"/>
<dbReference type="PANTHER" id="PTHR43806:SF11">
    <property type="entry name" value="CEREVISIN-RELATED"/>
    <property type="match status" value="1"/>
</dbReference>
<proteinExistence type="inferred from homology"/>
<feature type="active site" description="Charge relay system" evidence="5">
    <location>
        <position position="611"/>
    </location>
</feature>
<keyword evidence="3 5" id="KW-0378">Hydrolase</keyword>
<dbReference type="PROSITE" id="PS00137">
    <property type="entry name" value="SUBTILASE_HIS"/>
    <property type="match status" value="1"/>
</dbReference>
<evidence type="ECO:0000259" key="6">
    <source>
        <dbReference type="Pfam" id="PF00082"/>
    </source>
</evidence>
<dbReference type="GO" id="GO:0004252">
    <property type="term" value="F:serine-type endopeptidase activity"/>
    <property type="evidence" value="ECO:0007669"/>
    <property type="project" value="UniProtKB-UniRule"/>
</dbReference>
<dbReference type="InterPro" id="IPR023828">
    <property type="entry name" value="Peptidase_S8_Ser-AS"/>
</dbReference>
<dbReference type="PROSITE" id="PS00138">
    <property type="entry name" value="SUBTILASE_SER"/>
    <property type="match status" value="1"/>
</dbReference>
<dbReference type="PRINTS" id="PR00723">
    <property type="entry name" value="SUBTILISIN"/>
</dbReference>
<dbReference type="InterPro" id="IPR015500">
    <property type="entry name" value="Peptidase_S8_subtilisin-rel"/>
</dbReference>
<evidence type="ECO:0000313" key="8">
    <source>
        <dbReference type="Proteomes" id="UP000073604"/>
    </source>
</evidence>
<dbReference type="EMBL" id="CP014750">
    <property type="protein sequence ID" value="AMQ19167.1"/>
    <property type="molecule type" value="Genomic_DNA"/>
</dbReference>
<accession>A0A142CWL5</accession>
<dbReference type="Proteomes" id="UP000073604">
    <property type="component" value="Chromosome"/>
</dbReference>
<keyword evidence="2 5" id="KW-0645">Protease</keyword>
<feature type="active site" description="Charge relay system" evidence="5">
    <location>
        <position position="418"/>
    </location>
</feature>
<dbReference type="Gene3D" id="3.40.50.200">
    <property type="entry name" value="Peptidase S8/S53 domain"/>
    <property type="match status" value="2"/>
</dbReference>
<sequence length="1496" mass="165679">MPGVSQTVQEPKTLKELNPKVAEYIDLLKAKFESSKEPSVRLILAPKRGYEDLVLTQLKELGARIDPISKPEYDFIVVTLPVDKLDALKNVKGLFYVWEDKTVKLPKPKRPEELPIKAPIDTIAQSGDSGYYDPFMWDMYAINAPQAREEYGVDGSGVYIGIVDTGADVAQPYLQITPDGRRKIVYWLDTTGEGDVYFENEFNSTQVSSGVLKATFSNITIDWGVYYLYMLREKELTTIANLNLTIYFDGNVTNGTYRFGFLPERYFDINFDHNYDEVYFVLYTPDGRVYFYPIPLQLNTTNANTLNAVYFTGKYNPITGEPIYAVNETLLDPIMDIPDGMNYTFTVNLSMAYEVTPFAETGDYILLGPGYVDNTTYVTFELGEPGVMEVANGTVYNSIVLSYVDEYGATFGWDGGQHGTHVSGTAAGYGPEGTYFEGLEGVAPGAQLLEFKSLSSMGFGRTSWIIDGMILAALNGADVISMSLGGLYEGYNDGLESPENYFADLLTDWFGVTFAIAAGNDGPTTNTVGSPGDADLVITVGNYWSGESWEFWYGAPNVADGPAMSSSRGPRLDGMVDPDVMAPGSFIFSSLPIWSVGYYGTWASDFWDGTSMATPHVSGAVALMISYAKTHNLTYDPFMIKRALELSAKPVEGATPIDQGAGLIQVDKAIEELIKLSSEKTTYIYAGTSFGPYTNPLGEKELPLFANILFNSYFIEFNFPYLYRGVYIRNERPSAVPIYIYGMEYDGGLAPVNGTYEISTSVPWLHVDKDTVEATLVEDNFTLAGISYIDFYKTTGVVYVTIDYSKLAKPGTYVGYVYIDDPSTSYIDGAVPVVVTVPLNKDGESKASLSDVEAPGQAKHYYVDVPIGTQELKVTMSIPVDENGTFMGRARPYIVDPRGHIVAATGSSTGFYYLGPGGPATYTWVIPNPTPGTWEITVYSSTFTSYFTGYPESHYNLDVELAGITASPSKVFADYDEPGVHLVSVEYKNELGTVNVTPFGYGLGSLDRLYGYIETINQDDWQVVDFINATLGQKLYYFRMGITAPQDDNADLDLYVVYFANDTVLNSYAPLLYDPDSAFLLILYGYYGLIPGVKVYLDQIGPTSYESFDSFMPEQGYYFAVVNGYDVPMDNMTYVYYHQILADNGQITTSEGPFTFQSGASKAISYNLNVTSEGTYLGVLGLADSETGVPLTYAPLTVQVGMPELEVVAGGDLVLGEPSLITIKILDKATLEPVKGETKVIVNGKEYYAVDGELRFVYTPASLDDISLNVKIISDEYKDFEGVFKLKVSEPFEKPVTKVEVNLVDQEAGANATIMEEKIESSKVTLVVNGTENTTATIMIVLPPKATVESVTTEPADHLIDWWVETGKKATYLFVKIKFASPVTVHVEYRTPREGISLTLLNFLGYRWYNMYHEKFNETYQKALELGVDNETLQKALELHKEAEKYYNEALEVTDGNILTYLGDPRLIRPLRLAYLNEMKAVKLLLEAIEELETQR</sequence>
<name>A0A142CWL5_9EURY</name>
<evidence type="ECO:0000256" key="1">
    <source>
        <dbReference type="ARBA" id="ARBA00011073"/>
    </source>
</evidence>
<gene>
    <name evidence="7" type="ORF">A0127_08330</name>
</gene>
<dbReference type="CDD" id="cd07474">
    <property type="entry name" value="Peptidases_S8_subtilisin_Vpr-like"/>
    <property type="match status" value="1"/>
</dbReference>
<keyword evidence="4 5" id="KW-0720">Serine protease</keyword>
<feature type="domain" description="Peptidase S8/S53" evidence="6">
    <location>
        <begin position="155"/>
        <end position="654"/>
    </location>
</feature>
<feature type="active site" description="Charge relay system" evidence="5">
    <location>
        <position position="164"/>
    </location>
</feature>
<protein>
    <recommendedName>
        <fullName evidence="6">Peptidase S8/S53 domain-containing protein</fullName>
    </recommendedName>
</protein>
<evidence type="ECO:0000313" key="7">
    <source>
        <dbReference type="EMBL" id="AMQ19167.1"/>
    </source>
</evidence>
<evidence type="ECO:0000256" key="4">
    <source>
        <dbReference type="ARBA" id="ARBA00022825"/>
    </source>
</evidence>
<dbReference type="InterPro" id="IPR050131">
    <property type="entry name" value="Peptidase_S8_subtilisin-like"/>
</dbReference>
<dbReference type="PANTHER" id="PTHR43806">
    <property type="entry name" value="PEPTIDASE S8"/>
    <property type="match status" value="1"/>
</dbReference>
<organism evidence="7 8">
    <name type="scientific">Thermococcus peptonophilus</name>
    <dbReference type="NCBI Taxonomy" id="53952"/>
    <lineage>
        <taxon>Archaea</taxon>
        <taxon>Methanobacteriati</taxon>
        <taxon>Methanobacteriota</taxon>
        <taxon>Thermococci</taxon>
        <taxon>Thermococcales</taxon>
        <taxon>Thermococcaceae</taxon>
        <taxon>Thermococcus</taxon>
    </lineage>
</organism>
<dbReference type="InterPro" id="IPR036852">
    <property type="entry name" value="Peptidase_S8/S53_dom_sf"/>
</dbReference>
<reference evidence="8" key="1">
    <citation type="submission" date="2016-03" db="EMBL/GenBank/DDBJ databases">
        <authorList>
            <person name="Oger P.M."/>
        </authorList>
    </citation>
    <scope>NUCLEOTIDE SEQUENCE [LARGE SCALE GENOMIC DNA]</scope>
    <source>
        <strain evidence="8">OG-1</strain>
    </source>
</reference>
<dbReference type="PROSITE" id="PS51892">
    <property type="entry name" value="SUBTILASE"/>
    <property type="match status" value="1"/>
</dbReference>
<dbReference type="KEGG" id="tpep:A0127_08330"/>
<keyword evidence="8" id="KW-1185">Reference proteome</keyword>
<comment type="similarity">
    <text evidence="1 5">Belongs to the peptidase S8 family.</text>
</comment>
<dbReference type="Pfam" id="PF00082">
    <property type="entry name" value="Peptidase_S8"/>
    <property type="match status" value="1"/>
</dbReference>
<evidence type="ECO:0000256" key="2">
    <source>
        <dbReference type="ARBA" id="ARBA00022670"/>
    </source>
</evidence>
<dbReference type="InterPro" id="IPR034213">
    <property type="entry name" value="S8_Vpr-like"/>
</dbReference>
<evidence type="ECO:0000256" key="5">
    <source>
        <dbReference type="PROSITE-ProRule" id="PRU01240"/>
    </source>
</evidence>
<dbReference type="SUPFAM" id="SSF52743">
    <property type="entry name" value="Subtilisin-like"/>
    <property type="match status" value="1"/>
</dbReference>
<dbReference type="InterPro" id="IPR022398">
    <property type="entry name" value="Peptidase_S8_His-AS"/>
</dbReference>
<dbReference type="InterPro" id="IPR000209">
    <property type="entry name" value="Peptidase_S8/S53_dom"/>
</dbReference>